<accession>A0A2M4CB65</accession>
<feature type="signal peptide" evidence="1">
    <location>
        <begin position="1"/>
        <end position="21"/>
    </location>
</feature>
<name>A0A2M4CB65_9DIPT</name>
<reference evidence="2" key="1">
    <citation type="submission" date="2018-01" db="EMBL/GenBank/DDBJ databases">
        <title>An insight into the sialome of Amazonian anophelines.</title>
        <authorList>
            <person name="Ribeiro J.M."/>
            <person name="Scarpassa V."/>
            <person name="Calvo E."/>
        </authorList>
    </citation>
    <scope>NUCLEOTIDE SEQUENCE</scope>
    <source>
        <tissue evidence="2">Salivary glands</tissue>
    </source>
</reference>
<feature type="chain" id="PRO_5014676005" evidence="1">
    <location>
        <begin position="22"/>
        <end position="83"/>
    </location>
</feature>
<proteinExistence type="predicted"/>
<protein>
    <submittedName>
        <fullName evidence="2">Putative secreted protein</fullName>
    </submittedName>
</protein>
<dbReference type="EMBL" id="GGFJ01013358">
    <property type="protein sequence ID" value="MBW62499.1"/>
    <property type="molecule type" value="Transcribed_RNA"/>
</dbReference>
<evidence type="ECO:0000313" key="2">
    <source>
        <dbReference type="EMBL" id="MBW62499.1"/>
    </source>
</evidence>
<dbReference type="AlphaFoldDB" id="A0A2M4CB65"/>
<evidence type="ECO:0000256" key="1">
    <source>
        <dbReference type="SAM" id="SignalP"/>
    </source>
</evidence>
<sequence>MAMAAVCLSGGLAMAWLEIAGKQMAGGGDGEGTLFNQPFGCRLALGPSISSPLAVGGAFQRYSTDGLHSECPLPLRAALYHLR</sequence>
<organism evidence="2">
    <name type="scientific">Anopheles marajoara</name>
    <dbReference type="NCBI Taxonomy" id="58244"/>
    <lineage>
        <taxon>Eukaryota</taxon>
        <taxon>Metazoa</taxon>
        <taxon>Ecdysozoa</taxon>
        <taxon>Arthropoda</taxon>
        <taxon>Hexapoda</taxon>
        <taxon>Insecta</taxon>
        <taxon>Pterygota</taxon>
        <taxon>Neoptera</taxon>
        <taxon>Endopterygota</taxon>
        <taxon>Diptera</taxon>
        <taxon>Nematocera</taxon>
        <taxon>Culicoidea</taxon>
        <taxon>Culicidae</taxon>
        <taxon>Anophelinae</taxon>
        <taxon>Anopheles</taxon>
    </lineage>
</organism>
<keyword evidence="1" id="KW-0732">Signal</keyword>